<reference evidence="1 2" key="1">
    <citation type="journal article" date="2022" name="Nat. Plants">
        <title>Genomes of leafy and leafless Platanthera orchids illuminate the evolution of mycoheterotrophy.</title>
        <authorList>
            <person name="Li M.H."/>
            <person name="Liu K.W."/>
            <person name="Li Z."/>
            <person name="Lu H.C."/>
            <person name="Ye Q.L."/>
            <person name="Zhang D."/>
            <person name="Wang J.Y."/>
            <person name="Li Y.F."/>
            <person name="Zhong Z.M."/>
            <person name="Liu X."/>
            <person name="Yu X."/>
            <person name="Liu D.K."/>
            <person name="Tu X.D."/>
            <person name="Liu B."/>
            <person name="Hao Y."/>
            <person name="Liao X.Y."/>
            <person name="Jiang Y.T."/>
            <person name="Sun W.H."/>
            <person name="Chen J."/>
            <person name="Chen Y.Q."/>
            <person name="Ai Y."/>
            <person name="Zhai J.W."/>
            <person name="Wu S.S."/>
            <person name="Zhou Z."/>
            <person name="Hsiao Y.Y."/>
            <person name="Wu W.L."/>
            <person name="Chen Y.Y."/>
            <person name="Lin Y.F."/>
            <person name="Hsu J.L."/>
            <person name="Li C.Y."/>
            <person name="Wang Z.W."/>
            <person name="Zhao X."/>
            <person name="Zhong W.Y."/>
            <person name="Ma X.K."/>
            <person name="Ma L."/>
            <person name="Huang J."/>
            <person name="Chen G.Z."/>
            <person name="Huang M.Z."/>
            <person name="Huang L."/>
            <person name="Peng D.H."/>
            <person name="Luo Y.B."/>
            <person name="Zou S.Q."/>
            <person name="Chen S.P."/>
            <person name="Lan S."/>
            <person name="Tsai W.C."/>
            <person name="Van de Peer Y."/>
            <person name="Liu Z.J."/>
        </authorList>
    </citation>
    <scope>NUCLEOTIDE SEQUENCE [LARGE SCALE GENOMIC DNA]</scope>
    <source>
        <strain evidence="1">Lor287</strain>
    </source>
</reference>
<comment type="caution">
    <text evidence="1">The sequence shown here is derived from an EMBL/GenBank/DDBJ whole genome shotgun (WGS) entry which is preliminary data.</text>
</comment>
<dbReference type="Proteomes" id="UP001418222">
    <property type="component" value="Unassembled WGS sequence"/>
</dbReference>
<gene>
    <name evidence="1" type="ORF">KSP39_PZI012061</name>
</gene>
<evidence type="ECO:0000313" key="1">
    <source>
        <dbReference type="EMBL" id="KAK8937160.1"/>
    </source>
</evidence>
<evidence type="ECO:0000313" key="2">
    <source>
        <dbReference type="Proteomes" id="UP001418222"/>
    </source>
</evidence>
<organism evidence="1 2">
    <name type="scientific">Platanthera zijinensis</name>
    <dbReference type="NCBI Taxonomy" id="2320716"/>
    <lineage>
        <taxon>Eukaryota</taxon>
        <taxon>Viridiplantae</taxon>
        <taxon>Streptophyta</taxon>
        <taxon>Embryophyta</taxon>
        <taxon>Tracheophyta</taxon>
        <taxon>Spermatophyta</taxon>
        <taxon>Magnoliopsida</taxon>
        <taxon>Liliopsida</taxon>
        <taxon>Asparagales</taxon>
        <taxon>Orchidaceae</taxon>
        <taxon>Orchidoideae</taxon>
        <taxon>Orchideae</taxon>
        <taxon>Orchidinae</taxon>
        <taxon>Platanthera</taxon>
    </lineage>
</organism>
<keyword evidence="2" id="KW-1185">Reference proteome</keyword>
<dbReference type="EMBL" id="JBBWWQ010000010">
    <property type="protein sequence ID" value="KAK8937160.1"/>
    <property type="molecule type" value="Genomic_DNA"/>
</dbReference>
<sequence>MKVLTRAIRIHSRNRIPSTNALGIGGGRQGLSGFSASLIQGRRFDLEKMMAWPLSVRRSRLRRPPLYPLGAIAALSVPPAGFRKCPSPLLCAAHRLLRAACPFRVALPLILLDKLRPNFESPAQSPCFSPARFSSHCCSRHRPCSASAYSGCLLLSFLQSSVKCKKHSRRVWELKMVGQEKAWVYRRFEVCVDASAFRVGQLGLTATVRAILHTRGVVEEINYEFLKSVKSHLHYEDGNYTNDVIDNDDVIEVHKYFYYIM</sequence>
<dbReference type="AlphaFoldDB" id="A0AAP0BG49"/>
<protein>
    <submittedName>
        <fullName evidence="1">Uncharacterized protein</fullName>
    </submittedName>
</protein>
<accession>A0AAP0BG49</accession>
<name>A0AAP0BG49_9ASPA</name>
<proteinExistence type="predicted"/>